<dbReference type="InterPro" id="IPR020476">
    <property type="entry name" value="Nudix_hydrolase"/>
</dbReference>
<dbReference type="Gene3D" id="3.90.79.10">
    <property type="entry name" value="Nucleoside Triphosphate Pyrophosphohydrolase"/>
    <property type="match status" value="1"/>
</dbReference>
<evidence type="ECO:0000313" key="8">
    <source>
        <dbReference type="Proteomes" id="UP000552644"/>
    </source>
</evidence>
<keyword evidence="8" id="KW-1185">Reference proteome</keyword>
<reference evidence="7 8" key="1">
    <citation type="submission" date="2020-08" db="EMBL/GenBank/DDBJ databases">
        <title>Genomic Encyclopedia of Type Strains, Phase III (KMG-III): the genomes of soil and plant-associated and newly described type strains.</title>
        <authorList>
            <person name="Whitman W."/>
        </authorList>
    </citation>
    <scope>NUCLEOTIDE SEQUENCE [LARGE SCALE GENOMIC DNA]</scope>
    <source>
        <strain evidence="7 8">CECT 8840</strain>
    </source>
</reference>
<evidence type="ECO:0000256" key="3">
    <source>
        <dbReference type="ARBA" id="ARBA00022801"/>
    </source>
</evidence>
<evidence type="ECO:0000259" key="6">
    <source>
        <dbReference type="PROSITE" id="PS51462"/>
    </source>
</evidence>
<dbReference type="PROSITE" id="PS00893">
    <property type="entry name" value="NUDIX_BOX"/>
    <property type="match status" value="1"/>
</dbReference>
<gene>
    <name evidence="7" type="ORF">FHS44_007485</name>
</gene>
<proteinExistence type="inferred from homology"/>
<dbReference type="PRINTS" id="PR00502">
    <property type="entry name" value="NUDIXFAMILY"/>
</dbReference>
<comment type="caution">
    <text evidence="7">The sequence shown here is derived from an EMBL/GenBank/DDBJ whole genome shotgun (WGS) entry which is preliminary data.</text>
</comment>
<sequence length="180" mass="19893">MSEVIVRPSARIFLVDDHDRVLLFHGLGLVKDSGYAWFTPGGGVEEGESAQQAAARELFEETGYRASPEDFGPAVATSSGHWRHDDGRVFLSQDSFFFLRADESFLRAGGGEIDESGMEDLERSLIDRSRWWSLPELRTTQEAVIPLGLADLLEGLLSGAVPPEPVVLPWHHPALLVEDH</sequence>
<feature type="domain" description="Nudix hydrolase" evidence="6">
    <location>
        <begin position="5"/>
        <end position="157"/>
    </location>
</feature>
<dbReference type="SUPFAM" id="SSF55811">
    <property type="entry name" value="Nudix"/>
    <property type="match status" value="1"/>
</dbReference>
<name>A0A7W7QWD3_9ACTN</name>
<protein>
    <submittedName>
        <fullName evidence="7">8-oxo-dGTP pyrophosphatase MutT (NUDIX family)</fullName>
    </submittedName>
</protein>
<dbReference type="PANTHER" id="PTHR43046:SF12">
    <property type="entry name" value="GDP-MANNOSE MANNOSYL HYDROLASE"/>
    <property type="match status" value="1"/>
</dbReference>
<dbReference type="AlphaFoldDB" id="A0A7W7QWD3"/>
<evidence type="ECO:0000256" key="4">
    <source>
        <dbReference type="ARBA" id="ARBA00022842"/>
    </source>
</evidence>
<comment type="cofactor">
    <cofactor evidence="1">
        <name>Mg(2+)</name>
        <dbReference type="ChEBI" id="CHEBI:18420"/>
    </cofactor>
</comment>
<comment type="similarity">
    <text evidence="2 5">Belongs to the Nudix hydrolase family.</text>
</comment>
<keyword evidence="3 5" id="KW-0378">Hydrolase</keyword>
<keyword evidence="4" id="KW-0460">Magnesium</keyword>
<dbReference type="GO" id="GO:0016787">
    <property type="term" value="F:hydrolase activity"/>
    <property type="evidence" value="ECO:0007669"/>
    <property type="project" value="UniProtKB-KW"/>
</dbReference>
<dbReference type="CDD" id="cd04685">
    <property type="entry name" value="NUDIX_Hydrolase"/>
    <property type="match status" value="1"/>
</dbReference>
<dbReference type="InterPro" id="IPR015797">
    <property type="entry name" value="NUDIX_hydrolase-like_dom_sf"/>
</dbReference>
<dbReference type="PROSITE" id="PS51462">
    <property type="entry name" value="NUDIX"/>
    <property type="match status" value="1"/>
</dbReference>
<organism evidence="7 8">
    <name type="scientific">Streptosporangium saharense</name>
    <dbReference type="NCBI Taxonomy" id="1706840"/>
    <lineage>
        <taxon>Bacteria</taxon>
        <taxon>Bacillati</taxon>
        <taxon>Actinomycetota</taxon>
        <taxon>Actinomycetes</taxon>
        <taxon>Streptosporangiales</taxon>
        <taxon>Streptosporangiaceae</taxon>
        <taxon>Streptosporangium</taxon>
    </lineage>
</organism>
<dbReference type="EMBL" id="JACHJP010000013">
    <property type="protein sequence ID" value="MBB4920336.1"/>
    <property type="molecule type" value="Genomic_DNA"/>
</dbReference>
<dbReference type="RefSeq" id="WP_184724341.1">
    <property type="nucleotide sequence ID" value="NZ_JACHJP010000013.1"/>
</dbReference>
<evidence type="ECO:0000256" key="2">
    <source>
        <dbReference type="ARBA" id="ARBA00005582"/>
    </source>
</evidence>
<dbReference type="InterPro" id="IPR000086">
    <property type="entry name" value="NUDIX_hydrolase_dom"/>
</dbReference>
<dbReference type="PANTHER" id="PTHR43046">
    <property type="entry name" value="GDP-MANNOSE MANNOSYL HYDROLASE"/>
    <property type="match status" value="1"/>
</dbReference>
<evidence type="ECO:0000313" key="7">
    <source>
        <dbReference type="EMBL" id="MBB4920336.1"/>
    </source>
</evidence>
<evidence type="ECO:0000256" key="5">
    <source>
        <dbReference type="RuleBase" id="RU003476"/>
    </source>
</evidence>
<dbReference type="Proteomes" id="UP000552644">
    <property type="component" value="Unassembled WGS sequence"/>
</dbReference>
<dbReference type="InterPro" id="IPR020084">
    <property type="entry name" value="NUDIX_hydrolase_CS"/>
</dbReference>
<dbReference type="Pfam" id="PF00293">
    <property type="entry name" value="NUDIX"/>
    <property type="match status" value="1"/>
</dbReference>
<accession>A0A7W7QWD3</accession>
<evidence type="ECO:0000256" key="1">
    <source>
        <dbReference type="ARBA" id="ARBA00001946"/>
    </source>
</evidence>